<evidence type="ECO:0008006" key="11">
    <source>
        <dbReference type="Google" id="ProtNLM"/>
    </source>
</evidence>
<feature type="domain" description="Pyridoxine 5'-phosphate oxidase dimerisation C-terminal" evidence="8">
    <location>
        <begin position="173"/>
        <end position="213"/>
    </location>
</feature>
<dbReference type="Proteomes" id="UP000028492">
    <property type="component" value="Chromosome"/>
</dbReference>
<dbReference type="NCBIfam" id="NF004231">
    <property type="entry name" value="PRK05679.1"/>
    <property type="match status" value="1"/>
</dbReference>
<dbReference type="InterPro" id="IPR000659">
    <property type="entry name" value="Pyridox_Oxase"/>
</dbReference>
<gene>
    <name evidence="9" type="ORF">AJAP_00110</name>
</gene>
<evidence type="ECO:0000259" key="8">
    <source>
        <dbReference type="Pfam" id="PF10590"/>
    </source>
</evidence>
<dbReference type="InterPro" id="IPR019576">
    <property type="entry name" value="Pyridoxamine_oxidase_dimer_C"/>
</dbReference>
<evidence type="ECO:0000313" key="10">
    <source>
        <dbReference type="Proteomes" id="UP000028492"/>
    </source>
</evidence>
<dbReference type="STRING" id="208439.AJAP_00110"/>
<dbReference type="PANTHER" id="PTHR10851">
    <property type="entry name" value="PYRIDOXINE-5-PHOSPHATE OXIDASE"/>
    <property type="match status" value="1"/>
</dbReference>
<feature type="binding site" evidence="5">
    <location>
        <position position="196"/>
    </location>
    <ligand>
        <name>FMN</name>
        <dbReference type="ChEBI" id="CHEBI:58210"/>
    </ligand>
</feature>
<keyword evidence="4" id="KW-0560">Oxidoreductase</keyword>
<dbReference type="PANTHER" id="PTHR10851:SF0">
    <property type="entry name" value="PYRIDOXINE-5'-PHOSPHATE OXIDASE"/>
    <property type="match status" value="1"/>
</dbReference>
<accession>A0A075UKT6</accession>
<evidence type="ECO:0000256" key="5">
    <source>
        <dbReference type="PIRSR" id="PIRSR000190-2"/>
    </source>
</evidence>
<sequence length="213" mass="24118">MDRTLRGWPSFPEELPEFDTEATPATPRELFLEWLNEAGEHVLAPHAVTLSTVDADRMPDARVVILKDVDGDTWAVATSSESPKGVQLAKNPFAALTFFWPGRGRQVRLRGPVAVADPEVSAADFTARPPASRVEAFIGRQSQVLDDPADLDRAAAEAERWVEENPGVAPETWTRYLVTPSEVEFWQASHDRRHRRLRYRRADGTWHKERLWP</sequence>
<protein>
    <recommendedName>
        <fullName evidence="11">Pyridoxamine 5'-phosphate oxidase</fullName>
    </recommendedName>
</protein>
<dbReference type="EMBL" id="CP008953">
    <property type="protein sequence ID" value="AIG72961.1"/>
    <property type="molecule type" value="Genomic_DNA"/>
</dbReference>
<dbReference type="InterPro" id="IPR012349">
    <property type="entry name" value="Split_barrel_FMN-bd"/>
</dbReference>
<dbReference type="InterPro" id="IPR011576">
    <property type="entry name" value="Pyridox_Oxase_N"/>
</dbReference>
<comment type="cofactor">
    <cofactor evidence="5">
        <name>FMN</name>
        <dbReference type="ChEBI" id="CHEBI:58210"/>
    </cofactor>
    <text evidence="5">Binds 1 FMN per subunit.</text>
</comment>
<comment type="similarity">
    <text evidence="1">Belongs to the pyridoxamine 5'-phosphate oxidase family.</text>
</comment>
<dbReference type="GO" id="GO:0008615">
    <property type="term" value="P:pyridoxine biosynthetic process"/>
    <property type="evidence" value="ECO:0007669"/>
    <property type="project" value="InterPro"/>
</dbReference>
<dbReference type="GO" id="GO:0004733">
    <property type="term" value="F:pyridoxamine phosphate oxidase activity"/>
    <property type="evidence" value="ECO:0007669"/>
    <property type="project" value="InterPro"/>
</dbReference>
<dbReference type="RefSeq" id="WP_038507048.1">
    <property type="nucleotide sequence ID" value="NZ_CP008953.1"/>
</dbReference>
<keyword evidence="3 5" id="KW-0288">FMN</keyword>
<dbReference type="AlphaFoldDB" id="A0A075UKT6"/>
<reference evidence="9 10" key="1">
    <citation type="journal article" date="2014" name="J. Biotechnol.">
        <title>Complete genome sequence of the actinobacterium Amycolatopsis japonica MG417-CF17(T) (=DSM 44213T) producing (S,S)-N,N'-ethylenediaminedisuccinic acid.</title>
        <authorList>
            <person name="Stegmann E."/>
            <person name="Albersmeier A."/>
            <person name="Spohn M."/>
            <person name="Gert H."/>
            <person name="Weber T."/>
            <person name="Wohlleben W."/>
            <person name="Kalinowski J."/>
            <person name="Ruckert C."/>
        </authorList>
    </citation>
    <scope>NUCLEOTIDE SEQUENCE [LARGE SCALE GENOMIC DNA]</scope>
    <source>
        <strain evidence="10">MG417-CF17 (DSM 44213)</strain>
    </source>
</reference>
<feature type="binding site" evidence="5">
    <location>
        <position position="106"/>
    </location>
    <ligand>
        <name>FMN</name>
        <dbReference type="ChEBI" id="CHEBI:58210"/>
    </ligand>
</feature>
<feature type="binding site" evidence="5">
    <location>
        <begin position="141"/>
        <end position="142"/>
    </location>
    <ligand>
        <name>FMN</name>
        <dbReference type="ChEBI" id="CHEBI:58210"/>
    </ligand>
</feature>
<dbReference type="PIRSF" id="PIRSF000190">
    <property type="entry name" value="Pyd_amn-ph_oxd"/>
    <property type="match status" value="1"/>
</dbReference>
<dbReference type="GO" id="GO:0010181">
    <property type="term" value="F:FMN binding"/>
    <property type="evidence" value="ECO:0007669"/>
    <property type="project" value="InterPro"/>
</dbReference>
<organism evidence="9 10">
    <name type="scientific">Amycolatopsis japonica</name>
    <dbReference type="NCBI Taxonomy" id="208439"/>
    <lineage>
        <taxon>Bacteria</taxon>
        <taxon>Bacillati</taxon>
        <taxon>Actinomycetota</taxon>
        <taxon>Actinomycetes</taxon>
        <taxon>Pseudonocardiales</taxon>
        <taxon>Pseudonocardiaceae</taxon>
        <taxon>Amycolatopsis</taxon>
        <taxon>Amycolatopsis japonica group</taxon>
    </lineage>
</organism>
<feature type="binding site" evidence="5">
    <location>
        <position position="186"/>
    </location>
    <ligand>
        <name>FMN</name>
        <dbReference type="ChEBI" id="CHEBI:58210"/>
    </ligand>
</feature>
<proteinExistence type="inferred from homology"/>
<feature type="region of interest" description="Disordered" evidence="6">
    <location>
        <begin position="1"/>
        <end position="22"/>
    </location>
</feature>
<evidence type="ECO:0000256" key="2">
    <source>
        <dbReference type="ARBA" id="ARBA00022630"/>
    </source>
</evidence>
<dbReference type="SUPFAM" id="SSF50475">
    <property type="entry name" value="FMN-binding split barrel"/>
    <property type="match status" value="1"/>
</dbReference>
<dbReference type="KEGG" id="aja:AJAP_00110"/>
<name>A0A075UKT6_9PSEU</name>
<keyword evidence="10" id="KW-1185">Reference proteome</keyword>
<feature type="binding site" evidence="5">
    <location>
        <begin position="62"/>
        <end position="67"/>
    </location>
    <ligand>
        <name>FMN</name>
        <dbReference type="ChEBI" id="CHEBI:58210"/>
    </ligand>
</feature>
<evidence type="ECO:0000259" key="7">
    <source>
        <dbReference type="Pfam" id="PF01243"/>
    </source>
</evidence>
<feature type="binding site" evidence="5">
    <location>
        <position position="84"/>
    </location>
    <ligand>
        <name>FMN</name>
        <dbReference type="ChEBI" id="CHEBI:58210"/>
    </ligand>
</feature>
<evidence type="ECO:0000313" key="9">
    <source>
        <dbReference type="EMBL" id="AIG72961.1"/>
    </source>
</evidence>
<evidence type="ECO:0000256" key="4">
    <source>
        <dbReference type="ARBA" id="ARBA00023002"/>
    </source>
</evidence>
<evidence type="ECO:0000256" key="3">
    <source>
        <dbReference type="ARBA" id="ARBA00022643"/>
    </source>
</evidence>
<dbReference type="Pfam" id="PF10590">
    <property type="entry name" value="PNP_phzG_C"/>
    <property type="match status" value="1"/>
</dbReference>
<dbReference type="Pfam" id="PF01243">
    <property type="entry name" value="PNPOx_N"/>
    <property type="match status" value="1"/>
</dbReference>
<feature type="domain" description="Pyridoxamine 5'-phosphate oxidase N-terminal" evidence="7">
    <location>
        <begin position="42"/>
        <end position="153"/>
    </location>
</feature>
<dbReference type="HOGENOM" id="CLU_032263_2_3_11"/>
<evidence type="ECO:0000256" key="6">
    <source>
        <dbReference type="SAM" id="MobiDB-lite"/>
    </source>
</evidence>
<dbReference type="eggNOG" id="COG0259">
    <property type="taxonomic scope" value="Bacteria"/>
</dbReference>
<evidence type="ECO:0000256" key="1">
    <source>
        <dbReference type="ARBA" id="ARBA00007301"/>
    </source>
</evidence>
<keyword evidence="2" id="KW-0285">Flavoprotein</keyword>
<dbReference type="Gene3D" id="2.30.110.10">
    <property type="entry name" value="Electron Transport, Fmn-binding Protein, Chain A"/>
    <property type="match status" value="1"/>
</dbReference>